<sequence>MMMDAGHGGLQYRTSKLQLVNYSSAVAYHGAVTSPIFRIKVAQTCGLTSPFFFSFSRGMMGKFSIGIRWEKQHCRARSKIIIPEGKGKSIYLGLGNLHTSSTSSDVCVAAKTWTKVTRVMQPIYRVLNAPTGPGDVRE</sequence>
<evidence type="ECO:0000313" key="1">
    <source>
        <dbReference type="EMBL" id="EGO26267.1"/>
    </source>
</evidence>
<dbReference type="RefSeq" id="XP_007316440.1">
    <property type="nucleotide sequence ID" value="XM_007316378.1"/>
</dbReference>
<dbReference type="GeneID" id="18818502"/>
<proteinExistence type="predicted"/>
<reference evidence="1" key="1">
    <citation type="submission" date="2011-04" db="EMBL/GenBank/DDBJ databases">
        <title>Evolution of plant cell wall degrading machinery underlies the functional diversity of forest fungi.</title>
        <authorList>
            <consortium name="US DOE Joint Genome Institute (JGI-PGF)"/>
            <person name="Eastwood D.C."/>
            <person name="Floudas D."/>
            <person name="Binder M."/>
            <person name="Majcherczyk A."/>
            <person name="Schneider P."/>
            <person name="Aerts A."/>
            <person name="Asiegbu F.O."/>
            <person name="Baker S.E."/>
            <person name="Barry K."/>
            <person name="Bendiksby M."/>
            <person name="Blumentritt M."/>
            <person name="Coutinho P.M."/>
            <person name="Cullen D."/>
            <person name="Cullen D."/>
            <person name="Gathman A."/>
            <person name="Goodell B."/>
            <person name="Henrissat B."/>
            <person name="Ihrmark K."/>
            <person name="Kauserud H."/>
            <person name="Kohler A."/>
            <person name="LaButti K."/>
            <person name="Lapidus A."/>
            <person name="Lavin J.L."/>
            <person name="Lee Y.-H."/>
            <person name="Lindquist E."/>
            <person name="Lilly W."/>
            <person name="Lucas S."/>
            <person name="Morin E."/>
            <person name="Murat C."/>
            <person name="Oguiza J.A."/>
            <person name="Park J."/>
            <person name="Pisabarro A.G."/>
            <person name="Riley R."/>
            <person name="Rosling A."/>
            <person name="Salamov A."/>
            <person name="Schmidt O."/>
            <person name="Schmutz J."/>
            <person name="Skrede I."/>
            <person name="Stenlid J."/>
            <person name="Wiebenga A."/>
            <person name="Xie X."/>
            <person name="Kues U."/>
            <person name="Hibbett D.S."/>
            <person name="Hoffmeister D."/>
            <person name="Hogberg N."/>
            <person name="Martin F."/>
            <person name="Grigoriev I.V."/>
            <person name="Watkinson S.C."/>
        </authorList>
    </citation>
    <scope>NUCLEOTIDE SEQUENCE</scope>
    <source>
        <strain evidence="1">S7.9</strain>
    </source>
</reference>
<dbReference type="Proteomes" id="UP000008064">
    <property type="component" value="Unassembled WGS sequence"/>
</dbReference>
<organism>
    <name type="scientific">Serpula lacrymans var. lacrymans (strain S7.9)</name>
    <name type="common">Dry rot fungus</name>
    <dbReference type="NCBI Taxonomy" id="578457"/>
    <lineage>
        <taxon>Eukaryota</taxon>
        <taxon>Fungi</taxon>
        <taxon>Dikarya</taxon>
        <taxon>Basidiomycota</taxon>
        <taxon>Agaricomycotina</taxon>
        <taxon>Agaricomycetes</taxon>
        <taxon>Agaricomycetidae</taxon>
        <taxon>Boletales</taxon>
        <taxon>Coniophorineae</taxon>
        <taxon>Serpulaceae</taxon>
        <taxon>Serpula</taxon>
    </lineage>
</organism>
<gene>
    <name evidence="1" type="ORF">SERLADRAFT_463146</name>
</gene>
<dbReference type="AlphaFoldDB" id="F8NRE8"/>
<accession>F8NRE8</accession>
<dbReference type="EMBL" id="GL945432">
    <property type="protein sequence ID" value="EGO26267.1"/>
    <property type="molecule type" value="Genomic_DNA"/>
</dbReference>
<dbReference type="KEGG" id="sla:SERLADRAFT_463146"/>
<protein>
    <submittedName>
        <fullName evidence="1">Uncharacterized protein</fullName>
    </submittedName>
</protein>
<dbReference type="HOGENOM" id="CLU_1856521_0_0_1"/>
<name>F8NRE8_SERL9</name>